<organism evidence="3 4">
    <name type="scientific">Vitrella brassicaformis (strain CCMP3155)</name>
    <dbReference type="NCBI Taxonomy" id="1169540"/>
    <lineage>
        <taxon>Eukaryota</taxon>
        <taxon>Sar</taxon>
        <taxon>Alveolata</taxon>
        <taxon>Colpodellida</taxon>
        <taxon>Vitrellaceae</taxon>
        <taxon>Vitrella</taxon>
    </lineage>
</organism>
<dbReference type="GO" id="GO:0039536">
    <property type="term" value="P:negative regulation of RIG-I signaling pathway"/>
    <property type="evidence" value="ECO:0007669"/>
    <property type="project" value="InterPro"/>
</dbReference>
<accession>A0A0G4FL41</accession>
<evidence type="ECO:0000313" key="3">
    <source>
        <dbReference type="EMBL" id="CEM14096.1"/>
    </source>
</evidence>
<dbReference type="InterPro" id="IPR000467">
    <property type="entry name" value="G_patch_dom"/>
</dbReference>
<feature type="region of interest" description="Disordered" evidence="1">
    <location>
        <begin position="685"/>
        <end position="708"/>
    </location>
</feature>
<feature type="region of interest" description="Disordered" evidence="1">
    <location>
        <begin position="622"/>
        <end position="657"/>
    </location>
</feature>
<feature type="compositionally biased region" description="Basic residues" evidence="1">
    <location>
        <begin position="475"/>
        <end position="485"/>
    </location>
</feature>
<dbReference type="GO" id="GO:0045893">
    <property type="term" value="P:positive regulation of DNA-templated transcription"/>
    <property type="evidence" value="ECO:0007669"/>
    <property type="project" value="TreeGrafter"/>
</dbReference>
<feature type="compositionally biased region" description="Basic residues" evidence="1">
    <location>
        <begin position="636"/>
        <end position="650"/>
    </location>
</feature>
<proteinExistence type="predicted"/>
<name>A0A0G4FL41_VITBC</name>
<feature type="compositionally biased region" description="Low complexity" evidence="1">
    <location>
        <begin position="249"/>
        <end position="269"/>
    </location>
</feature>
<dbReference type="GO" id="GO:0032480">
    <property type="term" value="P:negative regulation of type I interferon production"/>
    <property type="evidence" value="ECO:0007669"/>
    <property type="project" value="InterPro"/>
</dbReference>
<dbReference type="EMBL" id="CDMY01000453">
    <property type="protein sequence ID" value="CEM14096.1"/>
    <property type="molecule type" value="Genomic_DNA"/>
</dbReference>
<evidence type="ECO:0000256" key="1">
    <source>
        <dbReference type="SAM" id="MobiDB-lite"/>
    </source>
</evidence>
<dbReference type="STRING" id="1169540.A0A0G4FL41"/>
<feature type="domain" description="G-patch" evidence="2">
    <location>
        <begin position="524"/>
        <end position="546"/>
    </location>
</feature>
<feature type="compositionally biased region" description="Basic and acidic residues" evidence="1">
    <location>
        <begin position="280"/>
        <end position="292"/>
    </location>
</feature>
<feature type="region of interest" description="Disordered" evidence="1">
    <location>
        <begin position="237"/>
        <end position="334"/>
    </location>
</feature>
<dbReference type="PANTHER" id="PTHR14390:SF2">
    <property type="entry name" value="G PATCH DOMAIN-CONTAINING PROTEIN 3"/>
    <property type="match status" value="1"/>
</dbReference>
<reference evidence="3 4" key="1">
    <citation type="submission" date="2014-11" db="EMBL/GenBank/DDBJ databases">
        <authorList>
            <person name="Zhu J."/>
            <person name="Qi W."/>
            <person name="Song R."/>
        </authorList>
    </citation>
    <scope>NUCLEOTIDE SEQUENCE [LARGE SCALE GENOMIC DNA]</scope>
</reference>
<dbReference type="Proteomes" id="UP000041254">
    <property type="component" value="Unassembled WGS sequence"/>
</dbReference>
<dbReference type="InterPro" id="IPR040341">
    <property type="entry name" value="GPATCH3"/>
</dbReference>
<sequence>MMESQRAHEDAAGESDFDFDSQVCFISGIPLFFTISHLRSFFRHFTEVSRFALFHFCGRRVRLNRSGVTEVPSCGCCCLVRLSGDCSVDDFISHYHGVQWSEALPHLTERIGCYTSCRVTRLKRVSGPGDTSAARPCYLTNRERRERAEASGGAAECWEPADEGTSLCEEGVKGREGAVMRPSSDWVEMHPPYGLPQGNVGTPETDLLQQVNQGLLPPRLLSHFGLSLSHLTAYRHPRHTEIPPPPSLIPRQQQQQRPAPASSNDSAAATGGRTSKGKRALSDGAERPDHGSLFRPLKRAKNELRLRDSEAQRRREKGAEGAEGVVRRGAKDKGAVRGTFVERWREQQRRAEATRRRKARQQAKESPVIYEIEKDLARKEGYDPDDEPEAWEVTEAALGEHPDVHYEKNDRLDSTAGYLYEDQVTNPWDKHEASGLVHYTDDSFWDAQAGGFDERTADDLDVTWEEAEDQPQWHSRQRRRRSRRGNKGDGEDMTFTDPHVQQLYGGPQSVFRLLDQCGFERSVRQGVAGRLLHKWGWRDGYGLGRDAPPLPASDDAPPSPTRQHNVRRFALAPGGAAAGRSSRVYEEVVEGLPVSSGQRGLGHIGAMETLSERTEGATAATVYGGAGGNLKEKGRDTRRRRERQPHHQQRHHDPGYMASFALPRDGSSGCGGMYRVPSIAFVSSRRPYSSRPPDLPVERTVGDDGAWGLGGGIGVERLRALVDPEWEG</sequence>
<evidence type="ECO:0000313" key="4">
    <source>
        <dbReference type="Proteomes" id="UP000041254"/>
    </source>
</evidence>
<dbReference type="OrthoDB" id="10264738at2759"/>
<dbReference type="AlphaFoldDB" id="A0A0G4FL41"/>
<dbReference type="InParanoid" id="A0A0G4FL41"/>
<dbReference type="PANTHER" id="PTHR14390">
    <property type="entry name" value="G PATCH DOMAIN CONTAINING PROTEIN 3"/>
    <property type="match status" value="1"/>
</dbReference>
<evidence type="ECO:0000259" key="2">
    <source>
        <dbReference type="PROSITE" id="PS50174"/>
    </source>
</evidence>
<gene>
    <name evidence="3" type="ORF">Vbra_9277</name>
</gene>
<keyword evidence="4" id="KW-1185">Reference proteome</keyword>
<feature type="compositionally biased region" description="Basic and acidic residues" evidence="1">
    <location>
        <begin position="300"/>
        <end position="334"/>
    </location>
</feature>
<dbReference type="PROSITE" id="PS50174">
    <property type="entry name" value="G_PATCH"/>
    <property type="match status" value="1"/>
</dbReference>
<dbReference type="GO" id="GO:0003676">
    <property type="term" value="F:nucleic acid binding"/>
    <property type="evidence" value="ECO:0007669"/>
    <property type="project" value="InterPro"/>
</dbReference>
<dbReference type="VEuPathDB" id="CryptoDB:Vbra_9277"/>
<protein>
    <recommendedName>
        <fullName evidence="2">G-patch domain-containing protein</fullName>
    </recommendedName>
</protein>
<feature type="region of interest" description="Disordered" evidence="1">
    <location>
        <begin position="464"/>
        <end position="501"/>
    </location>
</feature>